<organism evidence="3 4">
    <name type="scientific">Carnegiea gigantea</name>
    <dbReference type="NCBI Taxonomy" id="171969"/>
    <lineage>
        <taxon>Eukaryota</taxon>
        <taxon>Viridiplantae</taxon>
        <taxon>Streptophyta</taxon>
        <taxon>Embryophyta</taxon>
        <taxon>Tracheophyta</taxon>
        <taxon>Spermatophyta</taxon>
        <taxon>Magnoliopsida</taxon>
        <taxon>eudicotyledons</taxon>
        <taxon>Gunneridae</taxon>
        <taxon>Pentapetalae</taxon>
        <taxon>Caryophyllales</taxon>
        <taxon>Cactineae</taxon>
        <taxon>Cactaceae</taxon>
        <taxon>Cactoideae</taxon>
        <taxon>Echinocereeae</taxon>
        <taxon>Carnegiea</taxon>
    </lineage>
</organism>
<dbReference type="Proteomes" id="UP001153076">
    <property type="component" value="Unassembled WGS sequence"/>
</dbReference>
<evidence type="ECO:0000256" key="2">
    <source>
        <dbReference type="SAM" id="SignalP"/>
    </source>
</evidence>
<keyword evidence="4" id="KW-1185">Reference proteome</keyword>
<feature type="region of interest" description="Disordered" evidence="1">
    <location>
        <begin position="454"/>
        <end position="482"/>
    </location>
</feature>
<reference evidence="3" key="1">
    <citation type="submission" date="2022-04" db="EMBL/GenBank/DDBJ databases">
        <title>Carnegiea gigantea Genome sequencing and assembly v2.</title>
        <authorList>
            <person name="Copetti D."/>
            <person name="Sanderson M.J."/>
            <person name="Burquez A."/>
            <person name="Wojciechowski M.F."/>
        </authorList>
    </citation>
    <scope>NUCLEOTIDE SEQUENCE</scope>
    <source>
        <strain evidence="3">SGP5-SGP5p</strain>
        <tissue evidence="3">Aerial part</tissue>
    </source>
</reference>
<gene>
    <name evidence="3" type="ORF">Cgig2_023036</name>
</gene>
<feature type="region of interest" description="Disordered" evidence="1">
    <location>
        <begin position="176"/>
        <end position="372"/>
    </location>
</feature>
<feature type="signal peptide" evidence="2">
    <location>
        <begin position="1"/>
        <end position="18"/>
    </location>
</feature>
<feature type="compositionally biased region" description="Low complexity" evidence="1">
    <location>
        <begin position="213"/>
        <end position="228"/>
    </location>
</feature>
<evidence type="ECO:0000313" key="4">
    <source>
        <dbReference type="Proteomes" id="UP001153076"/>
    </source>
</evidence>
<sequence length="516" mass="56995">MSSLFLCLALLVFVIVTCVELLVKELGNTIKENKKGKDIRDLVVHYKDKVIRIMDVELEKYSCIKLFNRASAEESDIEFLKLTKFWEDVRSKCIPIYMYDMKKPSDNQKHVESLDQISASAAQSLPQIVVVESKKNMRMVSGVEDFTDSQAKIWADSLIVSLTVAPVKPVAHRPVTRPVANSPVKPTPSFHSRPCESPPQPKSTSLKKSCKYPAKTTSTSSPKPTAKARPPVELKVKAKSSYYLPISPSPSPQSKADCTPLQSTVESTPEHCYPLQSTPNVQLTSYPSRPQTRSSLKKSDSTPLDSTPNSSKPYSNPKHLSRTLSEPNYNLGEPIAAPIKPHTRSQCRDDGIHTDPSSGPKKSSSSSTSKCLPPFNPLPLAVLGVDELVDFDVGSLCREPQWEVEENEWDDGRDPVISIVGAQVEGGRVIITSIDDNPPSDDDSEDEDFVVDGEDVDDSENVSLDEENNSSESGDDEQLEVQVEQRVQLGAEIIDNDADRDLVMNKMARTLRQGTL</sequence>
<comment type="caution">
    <text evidence="3">The sequence shown here is derived from an EMBL/GenBank/DDBJ whole genome shotgun (WGS) entry which is preliminary data.</text>
</comment>
<dbReference type="EMBL" id="JAKOGI010000239">
    <property type="protein sequence ID" value="KAJ8438844.1"/>
    <property type="molecule type" value="Genomic_DNA"/>
</dbReference>
<evidence type="ECO:0000313" key="3">
    <source>
        <dbReference type="EMBL" id="KAJ8438844.1"/>
    </source>
</evidence>
<name>A0A9Q1K8I6_9CARY</name>
<dbReference type="AlphaFoldDB" id="A0A9Q1K8I6"/>
<keyword evidence="2" id="KW-0732">Signal</keyword>
<evidence type="ECO:0000256" key="1">
    <source>
        <dbReference type="SAM" id="MobiDB-lite"/>
    </source>
</evidence>
<proteinExistence type="predicted"/>
<feature type="compositionally biased region" description="Low complexity" evidence="1">
    <location>
        <begin position="356"/>
        <end position="372"/>
    </location>
</feature>
<feature type="compositionally biased region" description="Polar residues" evidence="1">
    <location>
        <begin position="275"/>
        <end position="294"/>
    </location>
</feature>
<accession>A0A9Q1K8I6</accession>
<feature type="compositionally biased region" description="Polar residues" evidence="1">
    <location>
        <begin position="301"/>
        <end position="314"/>
    </location>
</feature>
<feature type="chain" id="PRO_5040116244" evidence="2">
    <location>
        <begin position="19"/>
        <end position="516"/>
    </location>
</feature>
<protein>
    <submittedName>
        <fullName evidence="3">Uncharacterized protein</fullName>
    </submittedName>
</protein>
<feature type="compositionally biased region" description="Acidic residues" evidence="1">
    <location>
        <begin position="454"/>
        <end position="479"/>
    </location>
</feature>